<reference evidence="2 3" key="1">
    <citation type="journal article" date="2016" name="Nat. Commun.">
        <title>Thousands of microbial genomes shed light on interconnected biogeochemical processes in an aquifer system.</title>
        <authorList>
            <person name="Anantharaman K."/>
            <person name="Brown C.T."/>
            <person name="Hug L.A."/>
            <person name="Sharon I."/>
            <person name="Castelle C.J."/>
            <person name="Probst A.J."/>
            <person name="Thomas B.C."/>
            <person name="Singh A."/>
            <person name="Wilkins M.J."/>
            <person name="Karaoz U."/>
            <person name="Brodie E.L."/>
            <person name="Williams K.H."/>
            <person name="Hubbard S.S."/>
            <person name="Banfield J.F."/>
        </authorList>
    </citation>
    <scope>NUCLEOTIDE SEQUENCE [LARGE SCALE GENOMIC DNA]</scope>
</reference>
<evidence type="ECO:0000313" key="3">
    <source>
        <dbReference type="Proteomes" id="UP000177797"/>
    </source>
</evidence>
<dbReference type="InterPro" id="IPR000182">
    <property type="entry name" value="GNAT_dom"/>
</dbReference>
<dbReference type="Gene3D" id="3.40.630.30">
    <property type="match status" value="1"/>
</dbReference>
<dbReference type="PANTHER" id="PTHR43415">
    <property type="entry name" value="SPERMIDINE N(1)-ACETYLTRANSFERASE"/>
    <property type="match status" value="1"/>
</dbReference>
<evidence type="ECO:0000259" key="1">
    <source>
        <dbReference type="PROSITE" id="PS51186"/>
    </source>
</evidence>
<dbReference type="CDD" id="cd04301">
    <property type="entry name" value="NAT_SF"/>
    <property type="match status" value="1"/>
</dbReference>
<dbReference type="EMBL" id="MHSA01000008">
    <property type="protein sequence ID" value="OHA34772.1"/>
    <property type="molecule type" value="Genomic_DNA"/>
</dbReference>
<dbReference type="Proteomes" id="UP000177797">
    <property type="component" value="Unassembled WGS sequence"/>
</dbReference>
<sequence length="164" mass="19012">MAIGKLSLRKIKITDERYFSKWWRDKELLALTSGILEPLADKDVKRYFLAMLQSGNDYHFIILLDGNVIGHISLAKRKNGWYETQIIIGEKKYWGRGYGTKAIHLLLEKAEKLNNANIYLEVRPDNARAISAYENSGFVNVGIKEYPENKHLTQTIRMELKKEP</sequence>
<dbReference type="AlphaFoldDB" id="A0A1G2NHF9"/>
<protein>
    <recommendedName>
        <fullName evidence="1">N-acetyltransferase domain-containing protein</fullName>
    </recommendedName>
</protein>
<accession>A0A1G2NHF9</accession>
<proteinExistence type="predicted"/>
<dbReference type="GO" id="GO:0016747">
    <property type="term" value="F:acyltransferase activity, transferring groups other than amino-acyl groups"/>
    <property type="evidence" value="ECO:0007669"/>
    <property type="project" value="InterPro"/>
</dbReference>
<dbReference type="InterPro" id="IPR016181">
    <property type="entry name" value="Acyl_CoA_acyltransferase"/>
</dbReference>
<name>A0A1G2NHF9_9BACT</name>
<organism evidence="2 3">
    <name type="scientific">Candidatus Taylorbacteria bacterium RIFCSPLOWO2_01_FULL_48_100</name>
    <dbReference type="NCBI Taxonomy" id="1802322"/>
    <lineage>
        <taxon>Bacteria</taxon>
        <taxon>Candidatus Tayloriibacteriota</taxon>
    </lineage>
</organism>
<feature type="domain" description="N-acetyltransferase" evidence="1">
    <location>
        <begin position="11"/>
        <end position="163"/>
    </location>
</feature>
<dbReference type="Pfam" id="PF13302">
    <property type="entry name" value="Acetyltransf_3"/>
    <property type="match status" value="1"/>
</dbReference>
<dbReference type="PANTHER" id="PTHR43415:SF3">
    <property type="entry name" value="GNAT-FAMILY ACETYLTRANSFERASE"/>
    <property type="match status" value="1"/>
</dbReference>
<evidence type="ECO:0000313" key="2">
    <source>
        <dbReference type="EMBL" id="OHA34772.1"/>
    </source>
</evidence>
<dbReference type="PROSITE" id="PS51186">
    <property type="entry name" value="GNAT"/>
    <property type="match status" value="1"/>
</dbReference>
<comment type="caution">
    <text evidence="2">The sequence shown here is derived from an EMBL/GenBank/DDBJ whole genome shotgun (WGS) entry which is preliminary data.</text>
</comment>
<dbReference type="SUPFAM" id="SSF55729">
    <property type="entry name" value="Acyl-CoA N-acyltransferases (Nat)"/>
    <property type="match status" value="1"/>
</dbReference>
<gene>
    <name evidence="2" type="ORF">A2938_03645</name>
</gene>